<feature type="domain" description="CheW-like" evidence="1">
    <location>
        <begin position="14"/>
        <end position="158"/>
    </location>
</feature>
<evidence type="ECO:0000313" key="2">
    <source>
        <dbReference type="EMBL" id="SEN08831.1"/>
    </source>
</evidence>
<proteinExistence type="predicted"/>
<dbReference type="PROSITE" id="PS50851">
    <property type="entry name" value="CHEW"/>
    <property type="match status" value="1"/>
</dbReference>
<dbReference type="SMART" id="SM00260">
    <property type="entry name" value="CheW"/>
    <property type="match status" value="1"/>
</dbReference>
<organism evidence="2 3">
    <name type="scientific">Hydrogenoanaerobacterium saccharovorans</name>
    <dbReference type="NCBI Taxonomy" id="474960"/>
    <lineage>
        <taxon>Bacteria</taxon>
        <taxon>Bacillati</taxon>
        <taxon>Bacillota</taxon>
        <taxon>Clostridia</taxon>
        <taxon>Eubacteriales</taxon>
        <taxon>Oscillospiraceae</taxon>
        <taxon>Hydrogenoanaerobacterium</taxon>
    </lineage>
</organism>
<dbReference type="RefSeq" id="WP_162840931.1">
    <property type="nucleotide sequence ID" value="NZ_FOCG01000003.1"/>
</dbReference>
<dbReference type="GO" id="GO:0005829">
    <property type="term" value="C:cytosol"/>
    <property type="evidence" value="ECO:0007669"/>
    <property type="project" value="TreeGrafter"/>
</dbReference>
<dbReference type="Pfam" id="PF13682">
    <property type="entry name" value="CZB"/>
    <property type="match status" value="1"/>
</dbReference>
<accession>A0A1H8DNA9</accession>
<dbReference type="EMBL" id="FOCG01000003">
    <property type="protein sequence ID" value="SEN08831.1"/>
    <property type="molecule type" value="Genomic_DNA"/>
</dbReference>
<dbReference type="InterPro" id="IPR002545">
    <property type="entry name" value="CheW-lke_dom"/>
</dbReference>
<dbReference type="SUPFAM" id="SSF50341">
    <property type="entry name" value="CheW-like"/>
    <property type="match status" value="1"/>
</dbReference>
<dbReference type="AlphaFoldDB" id="A0A1H8DNA9"/>
<dbReference type="Pfam" id="PF01584">
    <property type="entry name" value="CheW"/>
    <property type="match status" value="1"/>
</dbReference>
<dbReference type="Proteomes" id="UP000199158">
    <property type="component" value="Unassembled WGS sequence"/>
</dbReference>
<dbReference type="Gene3D" id="1.20.120.30">
    <property type="entry name" value="Aspartate receptor, ligand-binding domain"/>
    <property type="match status" value="1"/>
</dbReference>
<dbReference type="PANTHER" id="PTHR22617">
    <property type="entry name" value="CHEMOTAXIS SENSOR HISTIDINE KINASE-RELATED"/>
    <property type="match status" value="1"/>
</dbReference>
<evidence type="ECO:0000259" key="1">
    <source>
        <dbReference type="PROSITE" id="PS50851"/>
    </source>
</evidence>
<evidence type="ECO:0000313" key="3">
    <source>
        <dbReference type="Proteomes" id="UP000199158"/>
    </source>
</evidence>
<reference evidence="2 3" key="1">
    <citation type="submission" date="2016-10" db="EMBL/GenBank/DDBJ databases">
        <authorList>
            <person name="de Groot N.N."/>
        </authorList>
    </citation>
    <scope>NUCLEOTIDE SEQUENCE [LARGE SCALE GENOMIC DNA]</scope>
    <source>
        <strain evidence="2 3">CGMCC 1.5070</strain>
    </source>
</reference>
<gene>
    <name evidence="2" type="ORF">SAMN05216180_2711</name>
</gene>
<dbReference type="InterPro" id="IPR039315">
    <property type="entry name" value="CheW"/>
</dbReference>
<name>A0A1H8DNA9_9FIRM</name>
<sequence>MCYQSEEMDTEQVDYPWLIFKLGGEYFAFNSKLVSSIIILPQNIVPMPNSPQFVRGIFDLRGKIIPLIELRTLFGMKSLTKEYKEFSDMLEARKQDHLHWVQELKRTAELNEPFKLATDPHQCAFGKWYDNFESDLHTVNFHMRKIDEPHKKLHQTALEVEKCKKDCENCEREECLKSIFNRLSNEYVPQICSLIDEAKVLFKADFREMVIVLEIQDDYYGIIVDEIVSVEDLEQVGSVNNLGSSEQSDFISEVRKSKSISKSILVIDDSVLIGAVTGKKAVS</sequence>
<dbReference type="PANTHER" id="PTHR22617:SF23">
    <property type="entry name" value="CHEMOTAXIS PROTEIN CHEW"/>
    <property type="match status" value="1"/>
</dbReference>
<keyword evidence="3" id="KW-1185">Reference proteome</keyword>
<protein>
    <submittedName>
        <fullName evidence="2">Purine-binding chemotaxis protein CheW</fullName>
    </submittedName>
</protein>
<dbReference type="STRING" id="474960.SAMN05216180_2711"/>
<dbReference type="InterPro" id="IPR025991">
    <property type="entry name" value="Chemoreceptor_zinc-bind_dom"/>
</dbReference>
<dbReference type="InterPro" id="IPR036061">
    <property type="entry name" value="CheW-like_dom_sf"/>
</dbReference>
<dbReference type="GO" id="GO:0006935">
    <property type="term" value="P:chemotaxis"/>
    <property type="evidence" value="ECO:0007669"/>
    <property type="project" value="InterPro"/>
</dbReference>
<dbReference type="GO" id="GO:0007165">
    <property type="term" value="P:signal transduction"/>
    <property type="evidence" value="ECO:0007669"/>
    <property type="project" value="InterPro"/>
</dbReference>